<feature type="compositionally biased region" description="Basic and acidic residues" evidence="1">
    <location>
        <begin position="157"/>
        <end position="168"/>
    </location>
</feature>
<dbReference type="Proteomes" id="UP000595046">
    <property type="component" value="Chromosome"/>
</dbReference>
<protein>
    <recommendedName>
        <fullName evidence="4">Peptide chain release factor 1</fullName>
    </recommendedName>
</protein>
<dbReference type="Gene3D" id="3.30.1330.30">
    <property type="match status" value="1"/>
</dbReference>
<sequence length="342" mass="36416">MELSPLKPLYAEGEAFATVYLEGRSPGEDAADQVRLRWKSLRERLRADGANEATLAALDKALARDKAGEEQVNGRVLVASDRGEVVLDEPWDASLGAGDDARWGVLPQPGAYVREATHAARVLLLVAGHAGTKLSRLVVARDPAESPNGPQDGAAEGSHRSRTGEPAHRRIRHRTDDATVANGDALAAAVSSALGRFTPDVVILAGEVQDRTSSRDQLPGDLHDKIVETSRGGAPDLGAQEALDEEVLRIATEHIERRLQDNASRLREALGHRDAVQGDAQVLKAAETGALETLLLEEGTDAKRESLLLREASRTGARLALVPQGTGLESGSAGILRFHPEG</sequence>
<proteinExistence type="predicted"/>
<dbReference type="RefSeq" id="WP_197352845.1">
    <property type="nucleotide sequence ID" value="NZ_CP048882.1"/>
</dbReference>
<evidence type="ECO:0000256" key="1">
    <source>
        <dbReference type="SAM" id="MobiDB-lite"/>
    </source>
</evidence>
<evidence type="ECO:0000313" key="2">
    <source>
        <dbReference type="EMBL" id="QPP09068.1"/>
    </source>
</evidence>
<dbReference type="EMBL" id="CP048882">
    <property type="protein sequence ID" value="QPP09068.1"/>
    <property type="molecule type" value="Genomic_DNA"/>
</dbReference>
<dbReference type="AlphaFoldDB" id="A0A7T1WSD6"/>
<evidence type="ECO:0008006" key="4">
    <source>
        <dbReference type="Google" id="ProtNLM"/>
    </source>
</evidence>
<dbReference type="KEGG" id="sbat:G4Z16_24630"/>
<dbReference type="InterPro" id="IPR029064">
    <property type="entry name" value="Ribosomal_eL30-like_sf"/>
</dbReference>
<feature type="region of interest" description="Disordered" evidence="1">
    <location>
        <begin position="142"/>
        <end position="174"/>
    </location>
</feature>
<accession>A0A7T1WSD6</accession>
<name>A0A7T1WSD6_9ACTN</name>
<gene>
    <name evidence="2" type="ORF">G4Z16_24630</name>
</gene>
<dbReference type="Pfam" id="PF18844">
    <property type="entry name" value="baeRF_family2"/>
    <property type="match status" value="1"/>
</dbReference>
<keyword evidence="3" id="KW-1185">Reference proteome</keyword>
<dbReference type="InterPro" id="IPR040701">
    <property type="entry name" value="Bact_RF_family2"/>
</dbReference>
<organism evidence="2 3">
    <name type="scientific">Streptomyces bathyalis</name>
    <dbReference type="NCBI Taxonomy" id="2710756"/>
    <lineage>
        <taxon>Bacteria</taxon>
        <taxon>Bacillati</taxon>
        <taxon>Actinomycetota</taxon>
        <taxon>Actinomycetes</taxon>
        <taxon>Kitasatosporales</taxon>
        <taxon>Streptomycetaceae</taxon>
        <taxon>Streptomyces</taxon>
    </lineage>
</organism>
<reference evidence="3" key="1">
    <citation type="submission" date="2020-02" db="EMBL/GenBank/DDBJ databases">
        <title>Streptomyces sp. ASO4wet.</title>
        <authorList>
            <person name="Risdian C."/>
            <person name="Landwehr W."/>
            <person name="Schupp P."/>
            <person name="Wink J."/>
        </authorList>
    </citation>
    <scope>NUCLEOTIDE SEQUENCE [LARGE SCALE GENOMIC DNA]</scope>
    <source>
        <strain evidence="3">ASO4wet</strain>
    </source>
</reference>
<evidence type="ECO:0000313" key="3">
    <source>
        <dbReference type="Proteomes" id="UP000595046"/>
    </source>
</evidence>